<dbReference type="AlphaFoldDB" id="A0A4C1ZTX5"/>
<keyword evidence="2" id="KW-1185">Reference proteome</keyword>
<proteinExistence type="predicted"/>
<organism evidence="1 2">
    <name type="scientific">Eumeta variegata</name>
    <name type="common">Bagworm moth</name>
    <name type="synonym">Eumeta japonica</name>
    <dbReference type="NCBI Taxonomy" id="151549"/>
    <lineage>
        <taxon>Eukaryota</taxon>
        <taxon>Metazoa</taxon>
        <taxon>Ecdysozoa</taxon>
        <taxon>Arthropoda</taxon>
        <taxon>Hexapoda</taxon>
        <taxon>Insecta</taxon>
        <taxon>Pterygota</taxon>
        <taxon>Neoptera</taxon>
        <taxon>Endopterygota</taxon>
        <taxon>Lepidoptera</taxon>
        <taxon>Glossata</taxon>
        <taxon>Ditrysia</taxon>
        <taxon>Tineoidea</taxon>
        <taxon>Psychidae</taxon>
        <taxon>Oiketicinae</taxon>
        <taxon>Eumeta</taxon>
    </lineage>
</organism>
<evidence type="ECO:0000313" key="1">
    <source>
        <dbReference type="EMBL" id="GBP90095.1"/>
    </source>
</evidence>
<evidence type="ECO:0000313" key="2">
    <source>
        <dbReference type="Proteomes" id="UP000299102"/>
    </source>
</evidence>
<protein>
    <submittedName>
        <fullName evidence="1">Uncharacterized protein</fullName>
    </submittedName>
</protein>
<dbReference type="EMBL" id="BGZK01002056">
    <property type="protein sequence ID" value="GBP90095.1"/>
    <property type="molecule type" value="Genomic_DNA"/>
</dbReference>
<sequence>MLILSDSGVGLHSALSPLITRSADTIAAFRRQALVHFIGNMKRILDSIAMNKGVVSPGPKTIEERYQGLDNRYVDVDSVKIFVVSTSGAHVTVRRLHYDIGPLSECVSAVDASFVPASASVTAVVCRCVVATSEYLF</sequence>
<reference evidence="1 2" key="1">
    <citation type="journal article" date="2019" name="Commun. Biol.">
        <title>The bagworm genome reveals a unique fibroin gene that provides high tensile strength.</title>
        <authorList>
            <person name="Kono N."/>
            <person name="Nakamura H."/>
            <person name="Ohtoshi R."/>
            <person name="Tomita M."/>
            <person name="Numata K."/>
            <person name="Arakawa K."/>
        </authorList>
    </citation>
    <scope>NUCLEOTIDE SEQUENCE [LARGE SCALE GENOMIC DNA]</scope>
</reference>
<accession>A0A4C1ZTX5</accession>
<name>A0A4C1ZTX5_EUMVA</name>
<dbReference type="Proteomes" id="UP000299102">
    <property type="component" value="Unassembled WGS sequence"/>
</dbReference>
<gene>
    <name evidence="1" type="ORF">EVAR_66594_1</name>
</gene>
<comment type="caution">
    <text evidence="1">The sequence shown here is derived from an EMBL/GenBank/DDBJ whole genome shotgun (WGS) entry which is preliminary data.</text>
</comment>